<dbReference type="Proteomes" id="UP000346198">
    <property type="component" value="Unassembled WGS sequence"/>
</dbReference>
<keyword evidence="5" id="KW-1185">Reference proteome</keyword>
<dbReference type="Gene3D" id="3.40.50.1110">
    <property type="entry name" value="SGNH hydrolase"/>
    <property type="match status" value="1"/>
</dbReference>
<dbReference type="RefSeq" id="WP_168432953.1">
    <property type="nucleotide sequence ID" value="NZ_CAAHFH010000001.1"/>
</dbReference>
<keyword evidence="2" id="KW-0732">Signal</keyword>
<dbReference type="PANTHER" id="PTHR31988:SF19">
    <property type="entry name" value="9-O-ACETYL-N-ACETYLNEURAMINIC ACID DEACETYLASE-RELATED"/>
    <property type="match status" value="1"/>
</dbReference>
<sequence>MMKSLIVGICCLAMLSPAVSVAAGKTKVILFAGQSNCRGKGDFSKLTKDELKLLEKAGKQVTFALFENGEKTIAPLHPFKASANDTKKYGPEWFFGPELFMGMEFSQQWPDEKFLFIKHAVGGSSLHGAWNIDWSADIVKGTPDEKRPRLYYTWSSYVQEVLATLDPDSYEIVGMIWVQGESDNPGLKSGPKEAYSFNYKDNLVKLIRKAREDVQAPDMPFFCLQIGSLPMKEATQEAGNAFVLRHDGKKGEGKYIYPMYPQSHYNYEGMKKIGSNFAELYIEERGSLIE</sequence>
<dbReference type="SUPFAM" id="SSF52266">
    <property type="entry name" value="SGNH hydrolase"/>
    <property type="match status" value="1"/>
</dbReference>
<gene>
    <name evidence="4" type="ORF">SCARR_00658</name>
</gene>
<dbReference type="Pfam" id="PF03629">
    <property type="entry name" value="SASA"/>
    <property type="match status" value="1"/>
</dbReference>
<dbReference type="PANTHER" id="PTHR31988">
    <property type="entry name" value="ESTERASE, PUTATIVE (DUF303)-RELATED"/>
    <property type="match status" value="1"/>
</dbReference>
<name>A0A6C2UEM2_9BACT</name>
<dbReference type="InterPro" id="IPR005181">
    <property type="entry name" value="SASA"/>
</dbReference>
<dbReference type="GO" id="GO:0016788">
    <property type="term" value="F:hydrolase activity, acting on ester bonds"/>
    <property type="evidence" value="ECO:0007669"/>
    <property type="project" value="UniProtKB-ARBA"/>
</dbReference>
<reference evidence="4 5" key="1">
    <citation type="submission" date="2019-04" db="EMBL/GenBank/DDBJ databases">
        <authorList>
            <person name="Van Vliet M D."/>
        </authorList>
    </citation>
    <scope>NUCLEOTIDE SEQUENCE [LARGE SCALE GENOMIC DNA]</scope>
    <source>
        <strain evidence="4 5">F21</strain>
    </source>
</reference>
<organism evidence="4 5">
    <name type="scientific">Pontiella sulfatireligans</name>
    <dbReference type="NCBI Taxonomy" id="2750658"/>
    <lineage>
        <taxon>Bacteria</taxon>
        <taxon>Pseudomonadati</taxon>
        <taxon>Kiritimatiellota</taxon>
        <taxon>Kiritimatiellia</taxon>
        <taxon>Kiritimatiellales</taxon>
        <taxon>Pontiellaceae</taxon>
        <taxon>Pontiella</taxon>
    </lineage>
</organism>
<keyword evidence="1" id="KW-0378">Hydrolase</keyword>
<evidence type="ECO:0000256" key="1">
    <source>
        <dbReference type="ARBA" id="ARBA00022801"/>
    </source>
</evidence>
<feature type="domain" description="Sialate O-acetylesterase" evidence="3">
    <location>
        <begin position="26"/>
        <end position="282"/>
    </location>
</feature>
<protein>
    <recommendedName>
        <fullName evidence="3">Sialate O-acetylesterase domain-containing protein</fullName>
    </recommendedName>
</protein>
<evidence type="ECO:0000256" key="2">
    <source>
        <dbReference type="SAM" id="SignalP"/>
    </source>
</evidence>
<evidence type="ECO:0000259" key="3">
    <source>
        <dbReference type="Pfam" id="PF03629"/>
    </source>
</evidence>
<dbReference type="EMBL" id="CAAHFH010000001">
    <property type="protein sequence ID" value="VGO18605.1"/>
    <property type="molecule type" value="Genomic_DNA"/>
</dbReference>
<evidence type="ECO:0000313" key="5">
    <source>
        <dbReference type="Proteomes" id="UP000346198"/>
    </source>
</evidence>
<dbReference type="InterPro" id="IPR052940">
    <property type="entry name" value="Carb_Esterase_6"/>
</dbReference>
<accession>A0A6C2UEM2</accession>
<feature type="chain" id="PRO_5025474490" description="Sialate O-acetylesterase domain-containing protein" evidence="2">
    <location>
        <begin position="23"/>
        <end position="290"/>
    </location>
</feature>
<dbReference type="AlphaFoldDB" id="A0A6C2UEM2"/>
<feature type="signal peptide" evidence="2">
    <location>
        <begin position="1"/>
        <end position="22"/>
    </location>
</feature>
<evidence type="ECO:0000313" key="4">
    <source>
        <dbReference type="EMBL" id="VGO18605.1"/>
    </source>
</evidence>
<dbReference type="InterPro" id="IPR036514">
    <property type="entry name" value="SGNH_hydro_sf"/>
</dbReference>
<proteinExistence type="predicted"/>